<dbReference type="KEGG" id="sti:Sthe_3248"/>
<name>D1CA05_SPHTD</name>
<dbReference type="InterPro" id="IPR011606">
    <property type="entry name" value="Brnchd-chn_aa_trnsp_permease"/>
</dbReference>
<dbReference type="AlphaFoldDB" id="D1CA05"/>
<feature type="transmembrane region" description="Helical" evidence="8">
    <location>
        <begin position="169"/>
        <end position="190"/>
    </location>
</feature>
<dbReference type="EMBL" id="CP001824">
    <property type="protein sequence ID" value="ACZ40648.1"/>
    <property type="molecule type" value="Genomic_DNA"/>
</dbReference>
<evidence type="ECO:0000313" key="10">
    <source>
        <dbReference type="Proteomes" id="UP000002027"/>
    </source>
</evidence>
<dbReference type="InParanoid" id="D1CA05"/>
<evidence type="ECO:0000256" key="4">
    <source>
        <dbReference type="ARBA" id="ARBA00022475"/>
    </source>
</evidence>
<reference evidence="10" key="1">
    <citation type="submission" date="2009-11" db="EMBL/GenBank/DDBJ databases">
        <title>The complete chromosome 2 of Sphaerobacter thermophilus DSM 20745.</title>
        <authorList>
            <person name="Lucas S."/>
            <person name="Copeland A."/>
            <person name="Lapidus A."/>
            <person name="Glavina del Rio T."/>
            <person name="Dalin E."/>
            <person name="Tice H."/>
            <person name="Bruce D."/>
            <person name="Goodwin L."/>
            <person name="Pitluck S."/>
            <person name="Kyrpides N."/>
            <person name="Mavromatis K."/>
            <person name="Ivanova N."/>
            <person name="Mikhailova N."/>
            <person name="LaButti K.M."/>
            <person name="Clum A."/>
            <person name="Sun H.I."/>
            <person name="Brettin T."/>
            <person name="Detter J.C."/>
            <person name="Han C."/>
            <person name="Larimer F."/>
            <person name="Land M."/>
            <person name="Hauser L."/>
            <person name="Markowitz V."/>
            <person name="Cheng J.F."/>
            <person name="Hugenholtz P."/>
            <person name="Woyke T."/>
            <person name="Wu D."/>
            <person name="Steenblock K."/>
            <person name="Schneider S."/>
            <person name="Pukall R."/>
            <person name="Goeker M."/>
            <person name="Klenk H.P."/>
            <person name="Eisen J.A."/>
        </authorList>
    </citation>
    <scope>NUCLEOTIDE SEQUENCE [LARGE SCALE GENOMIC DNA]</scope>
    <source>
        <strain evidence="10">ATCC 49802 / DSM 20745 / S 6022</strain>
    </source>
</reference>
<dbReference type="OrthoDB" id="3177005at2"/>
<evidence type="ECO:0000256" key="8">
    <source>
        <dbReference type="SAM" id="Phobius"/>
    </source>
</evidence>
<evidence type="ECO:0000256" key="6">
    <source>
        <dbReference type="ARBA" id="ARBA00022989"/>
    </source>
</evidence>
<dbReference type="PANTHER" id="PTHR34979:SF1">
    <property type="entry name" value="INNER MEMBRANE PROTEIN YGAZ"/>
    <property type="match status" value="1"/>
</dbReference>
<dbReference type="RefSeq" id="WP_012873683.1">
    <property type="nucleotide sequence ID" value="NC_013524.1"/>
</dbReference>
<accession>D1CA05</accession>
<feature type="transmembrane region" description="Helical" evidence="8">
    <location>
        <begin position="225"/>
        <end position="255"/>
    </location>
</feature>
<evidence type="ECO:0000256" key="5">
    <source>
        <dbReference type="ARBA" id="ARBA00022692"/>
    </source>
</evidence>
<feature type="transmembrane region" description="Helical" evidence="8">
    <location>
        <begin position="50"/>
        <end position="76"/>
    </location>
</feature>
<evidence type="ECO:0000256" key="7">
    <source>
        <dbReference type="ARBA" id="ARBA00023136"/>
    </source>
</evidence>
<dbReference type="GO" id="GO:0005886">
    <property type="term" value="C:plasma membrane"/>
    <property type="evidence" value="ECO:0007669"/>
    <property type="project" value="UniProtKB-SubCell"/>
</dbReference>
<dbReference type="Proteomes" id="UP000002027">
    <property type="component" value="Chromosome 2"/>
</dbReference>
<dbReference type="HOGENOM" id="CLU_065777_2_0_0"/>
<keyword evidence="7 8" id="KW-0472">Membrane</keyword>
<dbReference type="Pfam" id="PF03591">
    <property type="entry name" value="AzlC"/>
    <property type="match status" value="1"/>
</dbReference>
<comment type="similarity">
    <text evidence="2">Belongs to the AzlC family.</text>
</comment>
<reference evidence="9 10" key="2">
    <citation type="journal article" date="2010" name="Stand. Genomic Sci.">
        <title>Complete genome sequence of Desulfohalobium retbaense type strain (HR(100)).</title>
        <authorList>
            <person name="Spring S."/>
            <person name="Nolan M."/>
            <person name="Lapidus A."/>
            <person name="Glavina Del Rio T."/>
            <person name="Copeland A."/>
            <person name="Tice H."/>
            <person name="Cheng J.F."/>
            <person name="Lucas S."/>
            <person name="Land M."/>
            <person name="Chen F."/>
            <person name="Bruce D."/>
            <person name="Goodwin L."/>
            <person name="Pitluck S."/>
            <person name="Ivanova N."/>
            <person name="Mavromatis K."/>
            <person name="Mikhailova N."/>
            <person name="Pati A."/>
            <person name="Chen A."/>
            <person name="Palaniappan K."/>
            <person name="Hauser L."/>
            <person name="Chang Y.J."/>
            <person name="Jeffries C.D."/>
            <person name="Munk C."/>
            <person name="Kiss H."/>
            <person name="Chain P."/>
            <person name="Han C."/>
            <person name="Brettin T."/>
            <person name="Detter J.C."/>
            <person name="Schuler E."/>
            <person name="Goker M."/>
            <person name="Rohde M."/>
            <person name="Bristow J."/>
            <person name="Eisen J.A."/>
            <person name="Markowitz V."/>
            <person name="Hugenholtz P."/>
            <person name="Kyrpides N.C."/>
            <person name="Klenk H.P."/>
        </authorList>
    </citation>
    <scope>NUCLEOTIDE SEQUENCE [LARGE SCALE GENOMIC DNA]</scope>
    <source>
        <strain evidence="10">ATCC 49802 / DSM 20745 / S 6022</strain>
    </source>
</reference>
<gene>
    <name evidence="9" type="ordered locus">Sthe_3248</name>
</gene>
<dbReference type="STRING" id="479434.Sthe_3248"/>
<evidence type="ECO:0000256" key="2">
    <source>
        <dbReference type="ARBA" id="ARBA00010735"/>
    </source>
</evidence>
<dbReference type="FunCoup" id="D1CA05">
    <property type="interactions" value="34"/>
</dbReference>
<dbReference type="GO" id="GO:1903785">
    <property type="term" value="P:L-valine transmembrane transport"/>
    <property type="evidence" value="ECO:0007669"/>
    <property type="project" value="TreeGrafter"/>
</dbReference>
<proteinExistence type="inferred from homology"/>
<keyword evidence="5 8" id="KW-0812">Transmembrane</keyword>
<feature type="transmembrane region" description="Helical" evidence="8">
    <location>
        <begin position="112"/>
        <end position="133"/>
    </location>
</feature>
<evidence type="ECO:0000256" key="1">
    <source>
        <dbReference type="ARBA" id="ARBA00004651"/>
    </source>
</evidence>
<organism evidence="9 10">
    <name type="scientific">Sphaerobacter thermophilus (strain ATCC 49802 / DSM 20745 / KCCM 41009 / NCIMB 13125 / S 6022)</name>
    <dbReference type="NCBI Taxonomy" id="479434"/>
    <lineage>
        <taxon>Bacteria</taxon>
        <taxon>Pseudomonadati</taxon>
        <taxon>Thermomicrobiota</taxon>
        <taxon>Thermomicrobia</taxon>
        <taxon>Sphaerobacterales</taxon>
        <taxon>Sphaerobacterineae</taxon>
        <taxon>Sphaerobacteraceae</taxon>
        <taxon>Sphaerobacter</taxon>
    </lineage>
</organism>
<sequence>MDGTTPSRARIRAIMGVLTSREALEQAIAEHAGLIDEHDRRMSHEPVWTAFVRGFVGMLPLWVGAIPTGIAYAVAARSIGLAPGETQLMSLLVFSAAAQVSAVSLFDAGTLILVLVGTAIAFNAQLPLLGLAITSQIRMGWLSRLVTAWFLTDGAFGVAAGQGRLRLPILLGAGVSMYVAWNTGTALGILAGQAVPDPRRAGLDLLVPLAFLAVLIPLLRGRAALLAALVAAAAMLLLSSLVPSGVAVLGAGGLGSAAGAWWSRRTGGRP</sequence>
<dbReference type="PANTHER" id="PTHR34979">
    <property type="entry name" value="INNER MEMBRANE PROTEIN YGAZ"/>
    <property type="match status" value="1"/>
</dbReference>
<evidence type="ECO:0000313" key="9">
    <source>
        <dbReference type="EMBL" id="ACZ40648.1"/>
    </source>
</evidence>
<keyword evidence="4" id="KW-1003">Cell membrane</keyword>
<dbReference type="eggNOG" id="COG1296">
    <property type="taxonomic scope" value="Bacteria"/>
</dbReference>
<protein>
    <submittedName>
        <fullName evidence="9">AzlC family protein</fullName>
    </submittedName>
</protein>
<keyword evidence="3" id="KW-0813">Transport</keyword>
<keyword evidence="6 8" id="KW-1133">Transmembrane helix</keyword>
<keyword evidence="10" id="KW-1185">Reference proteome</keyword>
<feature type="transmembrane region" description="Helical" evidence="8">
    <location>
        <begin position="202"/>
        <end position="219"/>
    </location>
</feature>
<comment type="subcellular location">
    <subcellularLocation>
        <location evidence="1">Cell membrane</location>
        <topology evidence="1">Multi-pass membrane protein</topology>
    </subcellularLocation>
</comment>
<evidence type="ECO:0000256" key="3">
    <source>
        <dbReference type="ARBA" id="ARBA00022448"/>
    </source>
</evidence>